<gene>
    <name evidence="2" type="ORF">AZI98_10320</name>
</gene>
<protein>
    <submittedName>
        <fullName evidence="2">Glyoxalase</fullName>
    </submittedName>
</protein>
<dbReference type="PANTHER" id="PTHR43279:SF1">
    <property type="entry name" value="CATECHOL-2,3-DIOXYGENASE"/>
    <property type="match status" value="1"/>
</dbReference>
<dbReference type="Gene3D" id="3.10.180.10">
    <property type="entry name" value="2,3-Dihydroxybiphenyl 1,2-Dioxygenase, domain 1"/>
    <property type="match status" value="2"/>
</dbReference>
<organism evidence="2 3">
    <name type="scientific">Aeribacillus pallidus</name>
    <dbReference type="NCBI Taxonomy" id="33936"/>
    <lineage>
        <taxon>Bacteria</taxon>
        <taxon>Bacillati</taxon>
        <taxon>Bacillota</taxon>
        <taxon>Bacilli</taxon>
        <taxon>Bacillales</taxon>
        <taxon>Bacillaceae</taxon>
        <taxon>Aeribacillus</taxon>
    </lineage>
</organism>
<dbReference type="PANTHER" id="PTHR43279">
    <property type="entry name" value="CATECHOL-2,3-DIOXYGENASE"/>
    <property type="match status" value="1"/>
</dbReference>
<dbReference type="STRING" id="33936.AZI98_10320"/>
<dbReference type="CDD" id="cd07255">
    <property type="entry name" value="VOC_BsCatE_like_N"/>
    <property type="match status" value="1"/>
</dbReference>
<dbReference type="SUPFAM" id="SSF54593">
    <property type="entry name" value="Glyoxalase/Bleomycin resistance protein/Dihydroxybiphenyl dioxygenase"/>
    <property type="match status" value="2"/>
</dbReference>
<dbReference type="InterPro" id="IPR004360">
    <property type="entry name" value="Glyas_Fos-R_dOase_dom"/>
</dbReference>
<comment type="caution">
    <text evidence="2">The sequence shown here is derived from an EMBL/GenBank/DDBJ whole genome shotgun (WGS) entry which is preliminary data.</text>
</comment>
<dbReference type="Pfam" id="PF00903">
    <property type="entry name" value="Glyoxalase"/>
    <property type="match status" value="2"/>
</dbReference>
<dbReference type="OrthoDB" id="9792626at2"/>
<proteinExistence type="predicted"/>
<dbReference type="EMBL" id="LWBR01000026">
    <property type="protein sequence ID" value="KZN96101.1"/>
    <property type="molecule type" value="Genomic_DNA"/>
</dbReference>
<dbReference type="InterPro" id="IPR029068">
    <property type="entry name" value="Glyas_Bleomycin-R_OHBP_Dase"/>
</dbReference>
<reference evidence="2 3" key="1">
    <citation type="submission" date="2016-04" db="EMBL/GenBank/DDBJ databases">
        <title>Draft genome sequence of Aeribacillus pallidus 8m3 from petroleum reservoir.</title>
        <authorList>
            <person name="Poltaraus A.B."/>
            <person name="Nazina T.N."/>
            <person name="Tourova T.P."/>
            <person name="Malakho S.M."/>
            <person name="Korshunova A.V."/>
            <person name="Sokolova D.S."/>
        </authorList>
    </citation>
    <scope>NUCLEOTIDE SEQUENCE [LARGE SCALE GENOMIC DNA]</scope>
    <source>
        <strain evidence="2 3">8m3</strain>
    </source>
</reference>
<dbReference type="RefSeq" id="WP_063388214.1">
    <property type="nucleotide sequence ID" value="NZ_LWBR01000026.1"/>
</dbReference>
<feature type="domain" description="VOC" evidence="1">
    <location>
        <begin position="171"/>
        <end position="286"/>
    </location>
</feature>
<sequence length="287" mass="32601">MELAFHRSPNKYIGGVSIKVEDLKRSIAFYHNLLGFKILEQKENKVVFSADGKKPLLIVEQPDNVIRKQVRTTGLYHFAILLPERKDLANALYHLIQMNYPLQGASDHLVSEAVYLADPDGNGIEIYADRKSANWEWNQNQVVMDTIPLDINDLFSERDPEGWQGMPEATIIGHVHLHVAYLDEAEQFYCKGLGFQMTSKYGSHALFISSGKYHHHIALNTWNGIGAPKPPENSVGLKWFTIILPNKEEKDQVIKRLKEINARITEKDGKIYTIDPSGNQIEITTAH</sequence>
<accession>A0A165XJN7</accession>
<dbReference type="PROSITE" id="PS51819">
    <property type="entry name" value="VOC"/>
    <property type="match status" value="2"/>
</dbReference>
<dbReference type="InterPro" id="IPR037523">
    <property type="entry name" value="VOC_core"/>
</dbReference>
<feature type="domain" description="VOC" evidence="1">
    <location>
        <begin position="12"/>
        <end position="129"/>
    </location>
</feature>
<dbReference type="Proteomes" id="UP000076476">
    <property type="component" value="Unassembled WGS sequence"/>
</dbReference>
<dbReference type="CDD" id="cd16359">
    <property type="entry name" value="VOC_BsCatE_like_C"/>
    <property type="match status" value="1"/>
</dbReference>
<evidence type="ECO:0000259" key="1">
    <source>
        <dbReference type="PROSITE" id="PS51819"/>
    </source>
</evidence>
<dbReference type="AlphaFoldDB" id="A0A165XJN7"/>
<keyword evidence="3" id="KW-1185">Reference proteome</keyword>
<evidence type="ECO:0000313" key="2">
    <source>
        <dbReference type="EMBL" id="KZN96101.1"/>
    </source>
</evidence>
<evidence type="ECO:0000313" key="3">
    <source>
        <dbReference type="Proteomes" id="UP000076476"/>
    </source>
</evidence>
<name>A0A165XJN7_9BACI</name>